<gene>
    <name evidence="12" type="primary">GGAT2_1</name>
    <name evidence="12" type="ORF">LOC62_01G000635</name>
</gene>
<evidence type="ECO:0000256" key="6">
    <source>
        <dbReference type="ARBA" id="ARBA00025785"/>
    </source>
</evidence>
<dbReference type="PANTHER" id="PTHR11751:SF29">
    <property type="entry name" value="ALANINE TRANSAMINASE"/>
    <property type="match status" value="1"/>
</dbReference>
<keyword evidence="4" id="KW-0808">Transferase</keyword>
<feature type="compositionally biased region" description="Basic and acidic residues" evidence="10">
    <location>
        <begin position="34"/>
        <end position="53"/>
    </location>
</feature>
<feature type="region of interest" description="Disordered" evidence="10">
    <location>
        <begin position="29"/>
        <end position="53"/>
    </location>
</feature>
<dbReference type="FunFam" id="3.90.1150.10:FF:000140">
    <property type="entry name" value="alanine aminotransferase 1"/>
    <property type="match status" value="1"/>
</dbReference>
<dbReference type="PRINTS" id="PR00753">
    <property type="entry name" value="ACCSYNTHASE"/>
</dbReference>
<evidence type="ECO:0000259" key="11">
    <source>
        <dbReference type="Pfam" id="PF00155"/>
    </source>
</evidence>
<keyword evidence="3 12" id="KW-0032">Aminotransferase</keyword>
<dbReference type="InterPro" id="IPR015421">
    <property type="entry name" value="PyrdxlP-dep_Trfase_major"/>
</dbReference>
<organism evidence="12 13">
    <name type="scientific">Vanrija pseudolonga</name>
    <dbReference type="NCBI Taxonomy" id="143232"/>
    <lineage>
        <taxon>Eukaryota</taxon>
        <taxon>Fungi</taxon>
        <taxon>Dikarya</taxon>
        <taxon>Basidiomycota</taxon>
        <taxon>Agaricomycotina</taxon>
        <taxon>Tremellomycetes</taxon>
        <taxon>Trichosporonales</taxon>
        <taxon>Trichosporonaceae</taxon>
        <taxon>Vanrija</taxon>
    </lineage>
</organism>
<name>A0AAF0Y311_9TREE</name>
<evidence type="ECO:0000256" key="10">
    <source>
        <dbReference type="SAM" id="MobiDB-lite"/>
    </source>
</evidence>
<evidence type="ECO:0000256" key="2">
    <source>
        <dbReference type="ARBA" id="ARBA00011738"/>
    </source>
</evidence>
<dbReference type="CDD" id="cd00609">
    <property type="entry name" value="AAT_like"/>
    <property type="match status" value="1"/>
</dbReference>
<protein>
    <recommendedName>
        <fullName evidence="7">Glutamate pyruvate transaminase</fullName>
    </recommendedName>
    <alternativeName>
        <fullName evidence="8">Glutamic--alanine transaminase</fullName>
    </alternativeName>
    <alternativeName>
        <fullName evidence="9">Glutamic--pyruvic transaminase</fullName>
    </alternativeName>
</protein>
<evidence type="ECO:0000256" key="3">
    <source>
        <dbReference type="ARBA" id="ARBA00022576"/>
    </source>
</evidence>
<dbReference type="FunFam" id="1.10.287.1970:FF:000001">
    <property type="entry name" value="Alanine aminotransferase 2"/>
    <property type="match status" value="1"/>
</dbReference>
<dbReference type="Gene3D" id="3.40.640.10">
    <property type="entry name" value="Type I PLP-dependent aspartate aminotransferase-like (Major domain)"/>
    <property type="match status" value="1"/>
</dbReference>
<dbReference type="InterPro" id="IPR045088">
    <property type="entry name" value="ALAT1/2-like"/>
</dbReference>
<evidence type="ECO:0000256" key="5">
    <source>
        <dbReference type="ARBA" id="ARBA00022898"/>
    </source>
</evidence>
<evidence type="ECO:0000256" key="8">
    <source>
        <dbReference type="ARBA" id="ARBA00078532"/>
    </source>
</evidence>
<dbReference type="Gene3D" id="3.90.1150.10">
    <property type="entry name" value="Aspartate Aminotransferase, domain 1"/>
    <property type="match status" value="1"/>
</dbReference>
<dbReference type="Gene3D" id="1.10.287.1970">
    <property type="match status" value="1"/>
</dbReference>
<dbReference type="Proteomes" id="UP000827549">
    <property type="component" value="Chromosome 1"/>
</dbReference>
<dbReference type="Pfam" id="PF00155">
    <property type="entry name" value="Aminotran_1_2"/>
    <property type="match status" value="1"/>
</dbReference>
<dbReference type="AlphaFoldDB" id="A0AAF0Y311"/>
<keyword evidence="13" id="KW-1185">Reference proteome</keyword>
<evidence type="ECO:0000256" key="9">
    <source>
        <dbReference type="ARBA" id="ARBA00080525"/>
    </source>
</evidence>
<dbReference type="PANTHER" id="PTHR11751">
    <property type="entry name" value="ALANINE AMINOTRANSFERASE"/>
    <property type="match status" value="1"/>
</dbReference>
<feature type="domain" description="Aminotransferase class I/classII large" evidence="11">
    <location>
        <begin position="203"/>
        <end position="564"/>
    </location>
</feature>
<evidence type="ECO:0000256" key="1">
    <source>
        <dbReference type="ARBA" id="ARBA00001933"/>
    </source>
</evidence>
<keyword evidence="5" id="KW-0663">Pyridoxal phosphate</keyword>
<dbReference type="GO" id="GO:0030170">
    <property type="term" value="F:pyridoxal phosphate binding"/>
    <property type="evidence" value="ECO:0007669"/>
    <property type="project" value="InterPro"/>
</dbReference>
<dbReference type="SUPFAM" id="SSF53383">
    <property type="entry name" value="PLP-dependent transferases"/>
    <property type="match status" value="1"/>
</dbReference>
<proteinExistence type="inferred from homology"/>
<evidence type="ECO:0000313" key="13">
    <source>
        <dbReference type="Proteomes" id="UP000827549"/>
    </source>
</evidence>
<evidence type="ECO:0000256" key="7">
    <source>
        <dbReference type="ARBA" id="ARBA00077894"/>
    </source>
</evidence>
<reference evidence="12" key="1">
    <citation type="submission" date="2023-10" db="EMBL/GenBank/DDBJ databases">
        <authorList>
            <person name="Noh H."/>
        </authorList>
    </citation>
    <scope>NUCLEOTIDE SEQUENCE</scope>
    <source>
        <strain evidence="12">DUCC4014</strain>
    </source>
</reference>
<sequence length="588" mass="64514">MARCKSDARRGGPWRGACVNPFSRLVAQRSASGRPEDSGTHIERWPGRTDINRSENIARSPRRPLSASLQVLLDYLPTRKTVNSSAHAYLTLNQVRTMAASASTRKPVLSLESINPAVLDVHYAVRGELALKAVAYEEQLHDPVKAKELPFDKVVTANIGNPQQKGLNQRPITFWRQVISLLENPALFQDHLDVISKIYPADVIARAKTLYGEIGSVGAYTHSKGIPAIRKKVAAFIEKRDGHPANPEHIFLTAGASAGVSQILGLVLKPGEGCMIPIPQYPLYTATLAYIHAKPVPYYLDEATGWSTSTEGLIQGVNKAKADGIKVKALAIINPGNPTGGVLSRESMEKVVQLCYDEGIVLLADEVYQRNIFDPKDRPFISFKEVVRSMPKEVANSVELVSFHSISKGVSGECGRRGGYFELTNIAEDVVEQIYKMASVTLCPPVTGQVGVDLLVDPPKPGDASYDQWLAETTLTHDNLRDRSKLMSERFNQLPNMSCQPADGAMYLFPQIKIPERAIEEAKKRGKAPDVMYTLDLLDATGICSVAGSGFGQEAGTYHLRVTALCPGVEDYVGKIEKFHKEWIAKWA</sequence>
<dbReference type="InterPro" id="IPR004839">
    <property type="entry name" value="Aminotransferase_I/II_large"/>
</dbReference>
<dbReference type="EMBL" id="CP086714">
    <property type="protein sequence ID" value="WOO77034.1"/>
    <property type="molecule type" value="Genomic_DNA"/>
</dbReference>
<accession>A0AAF0Y311</accession>
<dbReference type="RefSeq" id="XP_062623066.1">
    <property type="nucleotide sequence ID" value="XM_062767082.1"/>
</dbReference>
<comment type="cofactor">
    <cofactor evidence="1">
        <name>pyridoxal 5'-phosphate</name>
        <dbReference type="ChEBI" id="CHEBI:597326"/>
    </cofactor>
</comment>
<comment type="subunit">
    <text evidence="2">Homodimer.</text>
</comment>
<comment type="similarity">
    <text evidence="6">Belongs to the class-I pyridoxal-phosphate-dependent aminotransferase family. Alanine aminotransferase subfamily.</text>
</comment>
<dbReference type="GeneID" id="87803893"/>
<evidence type="ECO:0000256" key="4">
    <source>
        <dbReference type="ARBA" id="ARBA00022679"/>
    </source>
</evidence>
<dbReference type="GO" id="GO:0008483">
    <property type="term" value="F:transaminase activity"/>
    <property type="evidence" value="ECO:0007669"/>
    <property type="project" value="UniProtKB-KW"/>
</dbReference>
<dbReference type="InterPro" id="IPR015422">
    <property type="entry name" value="PyrdxlP-dep_Trfase_small"/>
</dbReference>
<dbReference type="FunFam" id="3.40.640.10:FF:000012">
    <property type="entry name" value="alanine aminotransferase 2"/>
    <property type="match status" value="1"/>
</dbReference>
<evidence type="ECO:0000313" key="12">
    <source>
        <dbReference type="EMBL" id="WOO77034.1"/>
    </source>
</evidence>
<dbReference type="InterPro" id="IPR015424">
    <property type="entry name" value="PyrdxlP-dep_Trfase"/>
</dbReference>